<reference evidence="2" key="1">
    <citation type="journal article" date="2022" name="Mol. Ecol. Resour.">
        <title>The genomes of chicory, endive, great burdock and yacon provide insights into Asteraceae palaeo-polyploidization history and plant inulin production.</title>
        <authorList>
            <person name="Fan W."/>
            <person name="Wang S."/>
            <person name="Wang H."/>
            <person name="Wang A."/>
            <person name="Jiang F."/>
            <person name="Liu H."/>
            <person name="Zhao H."/>
            <person name="Xu D."/>
            <person name="Zhang Y."/>
        </authorList>
    </citation>
    <scope>NUCLEOTIDE SEQUENCE [LARGE SCALE GENOMIC DNA]</scope>
    <source>
        <strain evidence="2">cv. Yunnan</strain>
    </source>
</reference>
<evidence type="ECO:0000313" key="2">
    <source>
        <dbReference type="Proteomes" id="UP001056120"/>
    </source>
</evidence>
<proteinExistence type="predicted"/>
<protein>
    <submittedName>
        <fullName evidence="1">Uncharacterized protein</fullName>
    </submittedName>
</protein>
<accession>A0ACB9IPY6</accession>
<comment type="caution">
    <text evidence="1">The sequence shown here is derived from an EMBL/GenBank/DDBJ whole genome shotgun (WGS) entry which is preliminary data.</text>
</comment>
<organism evidence="1 2">
    <name type="scientific">Smallanthus sonchifolius</name>
    <dbReference type="NCBI Taxonomy" id="185202"/>
    <lineage>
        <taxon>Eukaryota</taxon>
        <taxon>Viridiplantae</taxon>
        <taxon>Streptophyta</taxon>
        <taxon>Embryophyta</taxon>
        <taxon>Tracheophyta</taxon>
        <taxon>Spermatophyta</taxon>
        <taxon>Magnoliopsida</taxon>
        <taxon>eudicotyledons</taxon>
        <taxon>Gunneridae</taxon>
        <taxon>Pentapetalae</taxon>
        <taxon>asterids</taxon>
        <taxon>campanulids</taxon>
        <taxon>Asterales</taxon>
        <taxon>Asteraceae</taxon>
        <taxon>Asteroideae</taxon>
        <taxon>Heliantheae alliance</taxon>
        <taxon>Millerieae</taxon>
        <taxon>Smallanthus</taxon>
    </lineage>
</organism>
<evidence type="ECO:0000313" key="1">
    <source>
        <dbReference type="EMBL" id="KAI3810074.1"/>
    </source>
</evidence>
<sequence>MVAVKGLSAFKSRVSGERQTRKSGGFRSLKVLTEDARVKIKDRDHVSDETKRKSFPDEAEFSHIHAHCQKEALNKLDKINGKNINSAQTKVGRKVLADISNSRGIYQKNATVDGSKLGKGKMEKKIYSQRASVSAGKDLKVFNGNSKTKGQETVGYVTRKSARNYCPPQRASVSSGKDLKVFNGNSKTKGQETVGYVTRKPAKSYCPPQRASVSSGKDLKVFNGNSKTKGQETVGYVTRKPAKSYCPPQRKSLPVLKHVDKEEKSDIKKENKDTKLKSKEKHGFFVKPKVGTTVVPQVSNTRDYRWKNRVSDGYIKMASDGQPTRDKQRLSRISMKPTVKTTVGIPKAQRVSRTTSVFTKPTSATSVLSKKTEETSKSESSSCKQITQGVTLDASTSNITGKGKSGRRKSYTSLLIERTKLLNDRASVTKEEILPNIYDDGNQLEVAEYVDEIYQHYWVTEAHNQPLKNYMEIQTDITPQMRGILINWLIEVHLKFDLMQETLYLMVTLLDFYLSTVTIKKTEMQLVGLTSLLLASKYEDFWHPQVMELISISAETYTRDQMLEMETAILKELNFRLNLPTPYVFMLRFLRAAQGDKKFENLAFFLIELCLVEYDALHYKPSLLCASAIYVARCTLHLAPAWTPLLCKHSRYQEFQIRDCAEMILGFHQAARKAVLRVTYDKYMSSKNCKVALIKPLDRLPPP</sequence>
<keyword evidence="2" id="KW-1185">Reference proteome</keyword>
<dbReference type="EMBL" id="CM042024">
    <property type="protein sequence ID" value="KAI3810074.1"/>
    <property type="molecule type" value="Genomic_DNA"/>
</dbReference>
<gene>
    <name evidence="1" type="ORF">L1987_19681</name>
</gene>
<reference evidence="1 2" key="2">
    <citation type="journal article" date="2022" name="Mol. Ecol. Resour.">
        <title>The genomes of chicory, endive, great burdock and yacon provide insights into Asteraceae paleo-polyploidization history and plant inulin production.</title>
        <authorList>
            <person name="Fan W."/>
            <person name="Wang S."/>
            <person name="Wang H."/>
            <person name="Wang A."/>
            <person name="Jiang F."/>
            <person name="Liu H."/>
            <person name="Zhao H."/>
            <person name="Xu D."/>
            <person name="Zhang Y."/>
        </authorList>
    </citation>
    <scope>NUCLEOTIDE SEQUENCE [LARGE SCALE GENOMIC DNA]</scope>
    <source>
        <strain evidence="2">cv. Yunnan</strain>
        <tissue evidence="1">Leaves</tissue>
    </source>
</reference>
<dbReference type="Proteomes" id="UP001056120">
    <property type="component" value="Linkage Group LG07"/>
</dbReference>
<name>A0ACB9IPY6_9ASTR</name>